<evidence type="ECO:0000256" key="5">
    <source>
        <dbReference type="ARBA" id="ARBA00022519"/>
    </source>
</evidence>
<dbReference type="PROSITE" id="PS00409">
    <property type="entry name" value="PROKAR_NTER_METHYL"/>
    <property type="match status" value="1"/>
</dbReference>
<evidence type="ECO:0000256" key="4">
    <source>
        <dbReference type="ARBA" id="ARBA00022481"/>
    </source>
</evidence>
<evidence type="ECO:0000256" key="6">
    <source>
        <dbReference type="ARBA" id="ARBA00022692"/>
    </source>
</evidence>
<dbReference type="Proteomes" id="UP000252558">
    <property type="component" value="Unassembled WGS sequence"/>
</dbReference>
<name>A0A368NM07_9GAMM</name>
<dbReference type="GO" id="GO:0005886">
    <property type="term" value="C:plasma membrane"/>
    <property type="evidence" value="ECO:0007669"/>
    <property type="project" value="UniProtKB-SubCell"/>
</dbReference>
<evidence type="ECO:0000313" key="14">
    <source>
        <dbReference type="Proteomes" id="UP000252558"/>
    </source>
</evidence>
<feature type="domain" description="General secretion pathway GspH" evidence="12">
    <location>
        <begin position="50"/>
        <end position="169"/>
    </location>
</feature>
<proteinExistence type="inferred from homology"/>
<keyword evidence="6 11" id="KW-0812">Transmembrane</keyword>
<dbReference type="AlphaFoldDB" id="A0A368NM07"/>
<evidence type="ECO:0000313" key="13">
    <source>
        <dbReference type="EMBL" id="RCU51140.1"/>
    </source>
</evidence>
<dbReference type="InterPro" id="IPR022346">
    <property type="entry name" value="T2SS_GspH"/>
</dbReference>
<dbReference type="NCBIfam" id="TIGR01708">
    <property type="entry name" value="typeII_sec_gspH"/>
    <property type="match status" value="1"/>
</dbReference>
<evidence type="ECO:0000256" key="10">
    <source>
        <dbReference type="ARBA" id="ARBA00030775"/>
    </source>
</evidence>
<evidence type="ECO:0000259" key="12">
    <source>
        <dbReference type="Pfam" id="PF12019"/>
    </source>
</evidence>
<keyword evidence="14" id="KW-1185">Reference proteome</keyword>
<reference evidence="13 14" key="1">
    <citation type="submission" date="2018-07" db="EMBL/GenBank/DDBJ databases">
        <title>Corallincola holothuriorum sp. nov., a new facultative anaerobe isolated from sea cucumber Apostichopus japonicus.</title>
        <authorList>
            <person name="Xia H."/>
        </authorList>
    </citation>
    <scope>NUCLEOTIDE SEQUENCE [LARGE SCALE GENOMIC DNA]</scope>
    <source>
        <strain evidence="13 14">C4</strain>
    </source>
</reference>
<protein>
    <recommendedName>
        <fullName evidence="2">Type II secretion system protein H</fullName>
    </recommendedName>
    <alternativeName>
        <fullName evidence="10">General secretion pathway protein H</fullName>
    </alternativeName>
</protein>
<comment type="subcellular location">
    <subcellularLocation>
        <location evidence="1">Cell inner membrane</location>
        <topology evidence="1">Single-pass membrane protein</topology>
    </subcellularLocation>
</comment>
<evidence type="ECO:0000256" key="8">
    <source>
        <dbReference type="ARBA" id="ARBA00023136"/>
    </source>
</evidence>
<keyword evidence="4" id="KW-0488">Methylation</keyword>
<evidence type="ECO:0000256" key="1">
    <source>
        <dbReference type="ARBA" id="ARBA00004377"/>
    </source>
</evidence>
<organism evidence="13 14">
    <name type="scientific">Corallincola holothuriorum</name>
    <dbReference type="NCBI Taxonomy" id="2282215"/>
    <lineage>
        <taxon>Bacteria</taxon>
        <taxon>Pseudomonadati</taxon>
        <taxon>Pseudomonadota</taxon>
        <taxon>Gammaproteobacteria</taxon>
        <taxon>Alteromonadales</taxon>
        <taxon>Psychromonadaceae</taxon>
        <taxon>Corallincola</taxon>
    </lineage>
</organism>
<keyword evidence="5" id="KW-0997">Cell inner membrane</keyword>
<keyword evidence="8 11" id="KW-0472">Membrane</keyword>
<dbReference type="OrthoDB" id="5730913at2"/>
<feature type="transmembrane region" description="Helical" evidence="11">
    <location>
        <begin position="20"/>
        <end position="42"/>
    </location>
</feature>
<dbReference type="Gene3D" id="3.55.40.10">
    <property type="entry name" value="minor pseudopilin epsh domain"/>
    <property type="match status" value="1"/>
</dbReference>
<accession>A0A368NM07</accession>
<comment type="caution">
    <text evidence="13">The sequence shown here is derived from an EMBL/GenBank/DDBJ whole genome shotgun (WGS) entry which is preliminary data.</text>
</comment>
<dbReference type="GO" id="GO:0015627">
    <property type="term" value="C:type II protein secretion system complex"/>
    <property type="evidence" value="ECO:0007669"/>
    <property type="project" value="InterPro"/>
</dbReference>
<dbReference type="GO" id="GO:0015628">
    <property type="term" value="P:protein secretion by the type II secretion system"/>
    <property type="evidence" value="ECO:0007669"/>
    <property type="project" value="InterPro"/>
</dbReference>
<evidence type="ECO:0000256" key="11">
    <source>
        <dbReference type="SAM" id="Phobius"/>
    </source>
</evidence>
<dbReference type="InterPro" id="IPR045584">
    <property type="entry name" value="Pilin-like"/>
</dbReference>
<evidence type="ECO:0000256" key="9">
    <source>
        <dbReference type="ARBA" id="ARBA00025772"/>
    </source>
</evidence>
<keyword evidence="7 11" id="KW-1133">Transmembrane helix</keyword>
<dbReference type="InterPro" id="IPR012902">
    <property type="entry name" value="N_methyl_site"/>
</dbReference>
<dbReference type="Pfam" id="PF12019">
    <property type="entry name" value="GspH"/>
    <property type="match status" value="1"/>
</dbReference>
<dbReference type="SUPFAM" id="SSF54523">
    <property type="entry name" value="Pili subunits"/>
    <property type="match status" value="1"/>
</dbReference>
<dbReference type="InterPro" id="IPR002416">
    <property type="entry name" value="T2SS_protein-GspH"/>
</dbReference>
<dbReference type="EMBL" id="QPID01000003">
    <property type="protein sequence ID" value="RCU51140.1"/>
    <property type="molecule type" value="Genomic_DNA"/>
</dbReference>
<dbReference type="PRINTS" id="PR00885">
    <property type="entry name" value="BCTERIALGSPH"/>
</dbReference>
<dbReference type="InterPro" id="IPR049875">
    <property type="entry name" value="TypeII_GspH"/>
</dbReference>
<dbReference type="NCBIfam" id="TIGR02532">
    <property type="entry name" value="IV_pilin_GFxxxE"/>
    <property type="match status" value="1"/>
</dbReference>
<comment type="similarity">
    <text evidence="9">Belongs to the GSP H family.</text>
</comment>
<sequence length="198" mass="22241">MAIRASASRLAAQGFTLLEVLLVTALMALVSVGVVLSLNLAGPQETLEQEASRFSALVEMAAEQALMRGEEYGMRVDDKQYQFYRLDDEQKWQPIEDDKLFSTRTWPDIVTAELTLDDLPWEQENKLTKQGSMFEGVEIEREEDKDAKPQILIFSSGDLTPFSLLLSLQDVSDDEIAFFRVNGHDTGNVELLGPLDRP</sequence>
<evidence type="ECO:0000256" key="2">
    <source>
        <dbReference type="ARBA" id="ARBA00021549"/>
    </source>
</evidence>
<gene>
    <name evidence="13" type="primary">gspH</name>
    <name evidence="13" type="ORF">DU002_07460</name>
</gene>
<keyword evidence="3" id="KW-1003">Cell membrane</keyword>
<evidence type="ECO:0000256" key="7">
    <source>
        <dbReference type="ARBA" id="ARBA00022989"/>
    </source>
</evidence>
<dbReference type="RefSeq" id="WP_114337736.1">
    <property type="nucleotide sequence ID" value="NZ_QPID01000003.1"/>
</dbReference>
<evidence type="ECO:0000256" key="3">
    <source>
        <dbReference type="ARBA" id="ARBA00022475"/>
    </source>
</evidence>